<evidence type="ECO:0000256" key="3">
    <source>
        <dbReference type="ARBA" id="ARBA00022448"/>
    </source>
</evidence>
<name>A0ABS9T5N2_9ACTN</name>
<comment type="subcellular location">
    <subcellularLocation>
        <location evidence="1">Cell membrane</location>
        <topology evidence="1">Lipid-anchor</topology>
    </subcellularLocation>
</comment>
<dbReference type="PANTHER" id="PTHR30290">
    <property type="entry name" value="PERIPLASMIC BINDING COMPONENT OF ABC TRANSPORTER"/>
    <property type="match status" value="1"/>
</dbReference>
<dbReference type="InterPro" id="IPR000914">
    <property type="entry name" value="SBP_5_dom"/>
</dbReference>
<evidence type="ECO:0000256" key="2">
    <source>
        <dbReference type="ARBA" id="ARBA00005695"/>
    </source>
</evidence>
<keyword evidence="7" id="KW-1185">Reference proteome</keyword>
<feature type="domain" description="Solute-binding protein family 5" evidence="5">
    <location>
        <begin position="101"/>
        <end position="420"/>
    </location>
</feature>
<evidence type="ECO:0000313" key="6">
    <source>
        <dbReference type="EMBL" id="MCH6163810.1"/>
    </source>
</evidence>
<dbReference type="InterPro" id="IPR023765">
    <property type="entry name" value="SBP_5_CS"/>
</dbReference>
<dbReference type="InterPro" id="IPR039424">
    <property type="entry name" value="SBP_5"/>
</dbReference>
<gene>
    <name evidence="6" type="ORF">MMA15_26440</name>
</gene>
<accession>A0ABS9T5N2</accession>
<dbReference type="CDD" id="cd00995">
    <property type="entry name" value="PBP2_NikA_DppA_OppA_like"/>
    <property type="match status" value="1"/>
</dbReference>
<dbReference type="Gene3D" id="3.40.190.10">
    <property type="entry name" value="Periplasmic binding protein-like II"/>
    <property type="match status" value="1"/>
</dbReference>
<protein>
    <submittedName>
        <fullName evidence="6">ABC transporter substrate-binding protein</fullName>
    </submittedName>
</protein>
<dbReference type="Gene3D" id="3.90.76.10">
    <property type="entry name" value="Dipeptide-binding Protein, Domain 1"/>
    <property type="match status" value="1"/>
</dbReference>
<keyword evidence="3" id="KW-0813">Transport</keyword>
<keyword evidence="4" id="KW-0732">Signal</keyword>
<organism evidence="6 7">
    <name type="scientific">Streptomyces marispadix</name>
    <dbReference type="NCBI Taxonomy" id="2922868"/>
    <lineage>
        <taxon>Bacteria</taxon>
        <taxon>Bacillati</taxon>
        <taxon>Actinomycetota</taxon>
        <taxon>Actinomycetes</taxon>
        <taxon>Kitasatosporales</taxon>
        <taxon>Streptomycetaceae</taxon>
        <taxon>Streptomyces</taxon>
    </lineage>
</organism>
<comment type="caution">
    <text evidence="6">The sequence shown here is derived from an EMBL/GenBank/DDBJ whole genome shotgun (WGS) entry which is preliminary data.</text>
</comment>
<dbReference type="Proteomes" id="UP001166784">
    <property type="component" value="Unassembled WGS sequence"/>
</dbReference>
<dbReference type="PIRSF" id="PIRSF002741">
    <property type="entry name" value="MppA"/>
    <property type="match status" value="1"/>
</dbReference>
<evidence type="ECO:0000259" key="5">
    <source>
        <dbReference type="Pfam" id="PF00496"/>
    </source>
</evidence>
<sequence length="531" mass="57817">MNVSPTPRSARVPGRCRAGLGRRRSLTAALGVAVLAAGSLSACTSDGSSAEGAECGNGKTLTVNLPEEPTSLDGNYDTLVVPAQISANLYDGLFTMDANRKPVPGLATKYTRPDPKTYRMELRRGVKFHDGSAFTAADVVNTFDRIGNDKKLASKQTSYVSNIDSVTADGDHAVTFKLKAPDTSFTKALASLLFVTPKKAVQAAGNAKFATRPVGTGPFKFVEWVKGDHLTMDANCRYWKGKPKVSRVVWRFVSEPATALASLESGQTDMVPYISADHARSLRSKPGYKVTSVPGVRNLWVQMNTSTGAARDRRVRLALNYAIDKEKIVDDLLKGGAQRSGQPASKPVFGYNPDVDPYPYDPAKAKKLLKQAGYGSGLSLTLYNDKPVQNLVWQAVGAQLKAVGIKVRLKSDLNYFSNTFLKKKMGADTLFVQGCSSLTLDADFCMGLTFDSKRRGLYYHSSETDRLISKARGEADPKARQAAYDELMEKLHDAAPVVFLYSTVDTYAMADDVRFTPRSDQKLWLWNAGKG</sequence>
<comment type="similarity">
    <text evidence="2">Belongs to the bacterial solute-binding protein 5 family.</text>
</comment>
<dbReference type="PANTHER" id="PTHR30290:SF9">
    <property type="entry name" value="OLIGOPEPTIDE-BINDING PROTEIN APPA"/>
    <property type="match status" value="1"/>
</dbReference>
<dbReference type="EMBL" id="JAKWJU010000002">
    <property type="protein sequence ID" value="MCH6163810.1"/>
    <property type="molecule type" value="Genomic_DNA"/>
</dbReference>
<reference evidence="6" key="1">
    <citation type="submission" date="2022-03" db="EMBL/GenBank/DDBJ databases">
        <authorList>
            <person name="Santos J.D.N."/>
            <person name="Kallscheuer N."/>
            <person name="Jogler C."/>
            <person name="Lage O.M."/>
        </authorList>
    </citation>
    <scope>NUCLEOTIDE SEQUENCE</scope>
    <source>
        <strain evidence="6">M600PL45_2</strain>
    </source>
</reference>
<dbReference type="Gene3D" id="3.10.105.10">
    <property type="entry name" value="Dipeptide-binding Protein, Domain 3"/>
    <property type="match status" value="1"/>
</dbReference>
<dbReference type="Pfam" id="PF00496">
    <property type="entry name" value="SBP_bac_5"/>
    <property type="match status" value="1"/>
</dbReference>
<dbReference type="InterPro" id="IPR030678">
    <property type="entry name" value="Peptide/Ni-bd"/>
</dbReference>
<evidence type="ECO:0000256" key="1">
    <source>
        <dbReference type="ARBA" id="ARBA00004193"/>
    </source>
</evidence>
<dbReference type="RefSeq" id="WP_241062675.1">
    <property type="nucleotide sequence ID" value="NZ_JAKWJU010000002.1"/>
</dbReference>
<evidence type="ECO:0000256" key="4">
    <source>
        <dbReference type="ARBA" id="ARBA00022729"/>
    </source>
</evidence>
<dbReference type="SUPFAM" id="SSF53850">
    <property type="entry name" value="Periplasmic binding protein-like II"/>
    <property type="match status" value="1"/>
</dbReference>
<dbReference type="PROSITE" id="PS01040">
    <property type="entry name" value="SBP_BACTERIAL_5"/>
    <property type="match status" value="1"/>
</dbReference>
<dbReference type="InterPro" id="IPR006311">
    <property type="entry name" value="TAT_signal"/>
</dbReference>
<reference evidence="6" key="2">
    <citation type="journal article" date="2023" name="Int. J. Syst. Evol. Microbiol.">
        <title>Streptomyces marispadix sp. nov., isolated from marine beach sediment of the Northern Coast of Portugal.</title>
        <authorList>
            <person name="dos Santos J.D.N."/>
            <person name="Vitorino I.R."/>
            <person name="Kallscheuer N."/>
            <person name="Srivastava A."/>
            <person name="Krautwurst S."/>
            <person name="Marz M."/>
            <person name="Jogler C."/>
            <person name="Lobo Da Cunha A."/>
            <person name="Catita J."/>
            <person name="Goncalves H."/>
            <person name="Gonzalez I."/>
            <person name="Reyes F."/>
            <person name="Lage O.M."/>
        </authorList>
    </citation>
    <scope>NUCLEOTIDE SEQUENCE</scope>
    <source>
        <strain evidence="6">M600PL45_2</strain>
    </source>
</reference>
<dbReference type="PROSITE" id="PS51318">
    <property type="entry name" value="TAT"/>
    <property type="match status" value="1"/>
</dbReference>
<evidence type="ECO:0000313" key="7">
    <source>
        <dbReference type="Proteomes" id="UP001166784"/>
    </source>
</evidence>
<proteinExistence type="inferred from homology"/>